<evidence type="ECO:0000313" key="3">
    <source>
        <dbReference type="Proteomes" id="UP001652582"/>
    </source>
</evidence>
<evidence type="ECO:0000313" key="4">
    <source>
        <dbReference type="RefSeq" id="XP_052741510.1"/>
    </source>
</evidence>
<dbReference type="InterPro" id="IPR055469">
    <property type="entry name" value="DUF7041"/>
</dbReference>
<reference evidence="4" key="1">
    <citation type="submission" date="2025-08" db="UniProtKB">
        <authorList>
            <consortium name="RefSeq"/>
        </authorList>
    </citation>
    <scope>IDENTIFICATION</scope>
</reference>
<evidence type="ECO:0000256" key="1">
    <source>
        <dbReference type="SAM" id="MobiDB-lite"/>
    </source>
</evidence>
<feature type="domain" description="DUF7041" evidence="2">
    <location>
        <begin position="11"/>
        <end position="66"/>
    </location>
</feature>
<keyword evidence="3" id="KW-1185">Reference proteome</keyword>
<proteinExistence type="predicted"/>
<dbReference type="Proteomes" id="UP001652582">
    <property type="component" value="Chromosome 14"/>
</dbReference>
<gene>
    <name evidence="4" type="primary">LOC128198752</name>
</gene>
<feature type="region of interest" description="Disordered" evidence="1">
    <location>
        <begin position="168"/>
        <end position="221"/>
    </location>
</feature>
<dbReference type="RefSeq" id="XP_052741510.1">
    <property type="nucleotide sequence ID" value="XM_052885550.1"/>
</dbReference>
<dbReference type="Pfam" id="PF23055">
    <property type="entry name" value="DUF7041"/>
    <property type="match status" value="1"/>
</dbReference>
<organism evidence="3 4">
    <name type="scientific">Bicyclus anynana</name>
    <name type="common">Squinting bush brown butterfly</name>
    <dbReference type="NCBI Taxonomy" id="110368"/>
    <lineage>
        <taxon>Eukaryota</taxon>
        <taxon>Metazoa</taxon>
        <taxon>Ecdysozoa</taxon>
        <taxon>Arthropoda</taxon>
        <taxon>Hexapoda</taxon>
        <taxon>Insecta</taxon>
        <taxon>Pterygota</taxon>
        <taxon>Neoptera</taxon>
        <taxon>Endopterygota</taxon>
        <taxon>Lepidoptera</taxon>
        <taxon>Glossata</taxon>
        <taxon>Ditrysia</taxon>
        <taxon>Papilionoidea</taxon>
        <taxon>Nymphalidae</taxon>
        <taxon>Satyrinae</taxon>
        <taxon>Satyrini</taxon>
        <taxon>Mycalesina</taxon>
        <taxon>Bicyclus</taxon>
    </lineage>
</organism>
<sequence length="248" mass="28142">MTTQPSTKLGDAAKYNLVVAKLGKDVIQQVTDILIAPPEEQRYDKLKEKLLAIYEESENRQIQKLMGEMELGDQRPSHLLRKMQDLARNKINDETLSVLWQNLLPVAVRGVLAATDTNDLARLAKIADKVMENMRPQPLAEIATKSTNSDNTAILAEIAKLTDRVEQLSRHRSESRDRGFHGGFRGGFRGGPRGGFRGRYRGRSHSRRRDSTTSDPDNPSQLCWYHEQFKSRANKCSQPCNWKKPSEN</sequence>
<evidence type="ECO:0000259" key="2">
    <source>
        <dbReference type="Pfam" id="PF23055"/>
    </source>
</evidence>
<dbReference type="PANTHER" id="PTHR33327">
    <property type="entry name" value="ENDONUCLEASE"/>
    <property type="match status" value="1"/>
</dbReference>
<name>A0ABM3LR15_BICAN</name>
<accession>A0ABM3LR15</accession>
<dbReference type="PANTHER" id="PTHR33327:SF3">
    <property type="entry name" value="RNA-DIRECTED DNA POLYMERASE"/>
    <property type="match status" value="1"/>
</dbReference>
<feature type="compositionally biased region" description="Basic residues" evidence="1">
    <location>
        <begin position="196"/>
        <end position="208"/>
    </location>
</feature>
<feature type="compositionally biased region" description="Gly residues" evidence="1">
    <location>
        <begin position="181"/>
        <end position="195"/>
    </location>
</feature>
<feature type="compositionally biased region" description="Basic and acidic residues" evidence="1">
    <location>
        <begin position="168"/>
        <end position="180"/>
    </location>
</feature>
<dbReference type="GeneID" id="128198752"/>
<protein>
    <submittedName>
        <fullName evidence="4">Uncharacterized protein LOC128198752</fullName>
    </submittedName>
</protein>